<feature type="binding site" evidence="6 7">
    <location>
        <position position="103"/>
    </location>
    <ligand>
        <name>S-adenosyl-L-methionine</name>
        <dbReference type="ChEBI" id="CHEBI:59789"/>
    </ligand>
</feature>
<accession>A0A6M4AWU8</accession>
<dbReference type="EC" id="2.1.1.207" evidence="6"/>
<dbReference type="InterPro" id="IPR016914">
    <property type="entry name" value="TrmL"/>
</dbReference>
<evidence type="ECO:0000256" key="5">
    <source>
        <dbReference type="ARBA" id="ARBA00022694"/>
    </source>
</evidence>
<dbReference type="GO" id="GO:0003723">
    <property type="term" value="F:RNA binding"/>
    <property type="evidence" value="ECO:0007669"/>
    <property type="project" value="InterPro"/>
</dbReference>
<evidence type="ECO:0000256" key="2">
    <source>
        <dbReference type="ARBA" id="ARBA00022603"/>
    </source>
</evidence>
<dbReference type="RefSeq" id="WP_169945883.1">
    <property type="nucleotide sequence ID" value="NZ_CP053015.1"/>
</dbReference>
<feature type="domain" description="tRNA/rRNA methyltransferase SpoU type" evidence="8">
    <location>
        <begin position="5"/>
        <end position="142"/>
    </location>
</feature>
<keyword evidence="5 6" id="KW-0819">tRNA processing</keyword>
<sequence length="154" mass="16415">MRPALALIEPDIAGNTGTLLRTAACFGVDLHIVEPCGFAFGERALRRAGMDYAELATVRRHASRESFLAAMTSDNRRTVLLTTSGAEPIDSFRFTALDVLMLGSEGHGAPADIHERAAARVRIPLLPGFRSLNVAIAGGIALAEALRQTKGFAQ</sequence>
<reference evidence="9 10" key="1">
    <citation type="submission" date="2020-01" db="EMBL/GenBank/DDBJ databases">
        <title>Sphingomonas sp. strain CSW-10.</title>
        <authorList>
            <person name="Chen W.-M."/>
        </authorList>
    </citation>
    <scope>NUCLEOTIDE SEQUENCE [LARGE SCALE GENOMIC DNA]</scope>
    <source>
        <strain evidence="9 10">CSW-10</strain>
    </source>
</reference>
<protein>
    <recommendedName>
        <fullName evidence="6">tRNA (cytidine(34)-2'-O)-methyltransferase</fullName>
        <ecNumber evidence="6">2.1.1.207</ecNumber>
    </recommendedName>
    <alternativeName>
        <fullName evidence="6">tRNA (cytidine/uridine-2'-O-)-methyltransferase TrmL</fullName>
    </alternativeName>
</protein>
<comment type="subunit">
    <text evidence="6">Homodimer.</text>
</comment>
<keyword evidence="10" id="KW-1185">Reference proteome</keyword>
<organism evidence="9 10">
    <name type="scientific">Sphingomonas lacunae</name>
    <dbReference type="NCBI Taxonomy" id="2698828"/>
    <lineage>
        <taxon>Bacteria</taxon>
        <taxon>Pseudomonadati</taxon>
        <taxon>Pseudomonadota</taxon>
        <taxon>Alphaproteobacteria</taxon>
        <taxon>Sphingomonadales</taxon>
        <taxon>Sphingomonadaceae</taxon>
        <taxon>Sphingomonas</taxon>
    </lineage>
</organism>
<dbReference type="InterPro" id="IPR001537">
    <property type="entry name" value="SpoU_MeTrfase"/>
</dbReference>
<dbReference type="GO" id="GO:0002130">
    <property type="term" value="P:wobble position ribose methylation"/>
    <property type="evidence" value="ECO:0007669"/>
    <property type="project" value="TreeGrafter"/>
</dbReference>
<dbReference type="GO" id="GO:0005737">
    <property type="term" value="C:cytoplasm"/>
    <property type="evidence" value="ECO:0007669"/>
    <property type="project" value="UniProtKB-SubCell"/>
</dbReference>
<comment type="subcellular location">
    <subcellularLocation>
        <location evidence="6">Cytoplasm</location>
    </subcellularLocation>
</comment>
<evidence type="ECO:0000256" key="4">
    <source>
        <dbReference type="ARBA" id="ARBA00022691"/>
    </source>
</evidence>
<keyword evidence="3 6" id="KW-0808">Transferase</keyword>
<dbReference type="Pfam" id="PF00588">
    <property type="entry name" value="SpoU_methylase"/>
    <property type="match status" value="1"/>
</dbReference>
<dbReference type="EMBL" id="CP053015">
    <property type="protein sequence ID" value="QJQ32529.1"/>
    <property type="molecule type" value="Genomic_DNA"/>
</dbReference>
<name>A0A6M4AWU8_9SPHN</name>
<evidence type="ECO:0000313" key="9">
    <source>
        <dbReference type="EMBL" id="QJQ32529.1"/>
    </source>
</evidence>
<comment type="similarity">
    <text evidence="6">Belongs to the class IV-like SAM-binding methyltransferase superfamily. RNA methyltransferase TrmH family. TrmL subfamily.</text>
</comment>
<dbReference type="Proteomes" id="UP000503018">
    <property type="component" value="Chromosome"/>
</dbReference>
<evidence type="ECO:0000259" key="8">
    <source>
        <dbReference type="Pfam" id="PF00588"/>
    </source>
</evidence>
<comment type="catalytic activity">
    <reaction evidence="6">
        <text>5-carboxymethylaminomethyluridine(34) in tRNA(Leu) + S-adenosyl-L-methionine = 5-carboxymethylaminomethyl-2'-O-methyluridine(34) in tRNA(Leu) + S-adenosyl-L-homocysteine + H(+)</text>
        <dbReference type="Rhea" id="RHEA:43088"/>
        <dbReference type="Rhea" id="RHEA-COMP:10333"/>
        <dbReference type="Rhea" id="RHEA-COMP:10334"/>
        <dbReference type="ChEBI" id="CHEBI:15378"/>
        <dbReference type="ChEBI" id="CHEBI:57856"/>
        <dbReference type="ChEBI" id="CHEBI:59789"/>
        <dbReference type="ChEBI" id="CHEBI:74508"/>
        <dbReference type="ChEBI" id="CHEBI:74511"/>
        <dbReference type="EC" id="2.1.1.207"/>
    </reaction>
</comment>
<feature type="binding site" evidence="6 7">
    <location>
        <position position="131"/>
    </location>
    <ligand>
        <name>S-adenosyl-L-methionine</name>
        <dbReference type="ChEBI" id="CHEBI:59789"/>
    </ligand>
</feature>
<dbReference type="HAMAP" id="MF_01885">
    <property type="entry name" value="tRNA_methyltr_TrmL"/>
    <property type="match status" value="1"/>
</dbReference>
<dbReference type="PANTHER" id="PTHR42971:SF1">
    <property type="entry name" value="TRNA (CYTIDINE(34)-2'-O)-METHYLTRANSFERASE"/>
    <property type="match status" value="1"/>
</dbReference>
<evidence type="ECO:0000256" key="3">
    <source>
        <dbReference type="ARBA" id="ARBA00022679"/>
    </source>
</evidence>
<dbReference type="AlphaFoldDB" id="A0A6M4AWU8"/>
<dbReference type="InterPro" id="IPR029026">
    <property type="entry name" value="tRNA_m1G_MTases_N"/>
</dbReference>
<keyword evidence="1 6" id="KW-0963">Cytoplasm</keyword>
<dbReference type="Gene3D" id="3.40.1280.10">
    <property type="match status" value="1"/>
</dbReference>
<dbReference type="KEGG" id="slan:GV829_08755"/>
<dbReference type="GO" id="GO:0008757">
    <property type="term" value="F:S-adenosylmethionine-dependent methyltransferase activity"/>
    <property type="evidence" value="ECO:0007669"/>
    <property type="project" value="UniProtKB-UniRule"/>
</dbReference>
<proteinExistence type="inferred from homology"/>
<dbReference type="GO" id="GO:0008175">
    <property type="term" value="F:tRNA methyltransferase activity"/>
    <property type="evidence" value="ECO:0007669"/>
    <property type="project" value="UniProtKB-UniRule"/>
</dbReference>
<evidence type="ECO:0000256" key="7">
    <source>
        <dbReference type="PIRSR" id="PIRSR029256-1"/>
    </source>
</evidence>
<comment type="function">
    <text evidence="6">Methylates the ribose at the nucleotide 34 wobble position in the two leucyl isoacceptors tRNA(Leu)(CmAA) and tRNA(Leu)(cmnm5UmAA). Catalyzes the methyl transfer from S-adenosyl-L-methionine to the 2'-OH of the wobble nucleotide.</text>
</comment>
<gene>
    <name evidence="6" type="primary">trmL</name>
    <name evidence="9" type="ORF">GV829_08755</name>
</gene>
<dbReference type="SUPFAM" id="SSF75217">
    <property type="entry name" value="alpha/beta knot"/>
    <property type="match status" value="1"/>
</dbReference>
<keyword evidence="4 6" id="KW-0949">S-adenosyl-L-methionine</keyword>
<comment type="catalytic activity">
    <reaction evidence="6">
        <text>cytidine(34) in tRNA + S-adenosyl-L-methionine = 2'-O-methylcytidine(34) in tRNA + S-adenosyl-L-homocysteine + H(+)</text>
        <dbReference type="Rhea" id="RHEA:43084"/>
        <dbReference type="Rhea" id="RHEA-COMP:10331"/>
        <dbReference type="Rhea" id="RHEA-COMP:10332"/>
        <dbReference type="ChEBI" id="CHEBI:15378"/>
        <dbReference type="ChEBI" id="CHEBI:57856"/>
        <dbReference type="ChEBI" id="CHEBI:59789"/>
        <dbReference type="ChEBI" id="CHEBI:74495"/>
        <dbReference type="ChEBI" id="CHEBI:82748"/>
        <dbReference type="EC" id="2.1.1.207"/>
    </reaction>
</comment>
<dbReference type="PANTHER" id="PTHR42971">
    <property type="entry name" value="TRNA (CYTIDINE(34)-2'-O)-METHYLTRANSFERASE"/>
    <property type="match status" value="1"/>
</dbReference>
<evidence type="ECO:0000313" key="10">
    <source>
        <dbReference type="Proteomes" id="UP000503018"/>
    </source>
</evidence>
<feature type="binding site" evidence="6 7">
    <location>
        <position position="81"/>
    </location>
    <ligand>
        <name>S-adenosyl-L-methionine</name>
        <dbReference type="ChEBI" id="CHEBI:59789"/>
    </ligand>
</feature>
<dbReference type="PIRSF" id="PIRSF029256">
    <property type="entry name" value="SpoU_TrmH_prd"/>
    <property type="match status" value="1"/>
</dbReference>
<keyword evidence="2 6" id="KW-0489">Methyltransferase</keyword>
<feature type="binding site" evidence="6 7">
    <location>
        <position position="123"/>
    </location>
    <ligand>
        <name>S-adenosyl-L-methionine</name>
        <dbReference type="ChEBI" id="CHEBI:59789"/>
    </ligand>
</feature>
<evidence type="ECO:0000256" key="1">
    <source>
        <dbReference type="ARBA" id="ARBA00022490"/>
    </source>
</evidence>
<evidence type="ECO:0000256" key="6">
    <source>
        <dbReference type="HAMAP-Rule" id="MF_01885"/>
    </source>
</evidence>
<dbReference type="InterPro" id="IPR029028">
    <property type="entry name" value="Alpha/beta_knot_MTases"/>
</dbReference>